<sequence>MFVPDLDGLGVEVAKTPFDINDRVTVLQELQQFREDNSSKSATSTGIKDVPGYTERELLFYPRCQVRKKIALFLLTMPSYNMLLILHSRPRGTSSSSRIPLTTGEEVPLHVIYTNTVAPPSLGRVDDDFALAPLTTNNLETFDQVTMTTDVTDGAVYSVPP</sequence>
<protein>
    <submittedName>
        <fullName evidence="1">Uncharacterized protein</fullName>
    </submittedName>
</protein>
<reference evidence="1" key="1">
    <citation type="journal article" date="2022" name="bioRxiv">
        <title>Sequencing and chromosome-scale assembly of the giantPleurodeles waltlgenome.</title>
        <authorList>
            <person name="Brown T."/>
            <person name="Elewa A."/>
            <person name="Iarovenko S."/>
            <person name="Subramanian E."/>
            <person name="Araus A.J."/>
            <person name="Petzold A."/>
            <person name="Susuki M."/>
            <person name="Suzuki K.-i.T."/>
            <person name="Hayashi T."/>
            <person name="Toyoda A."/>
            <person name="Oliveira C."/>
            <person name="Osipova E."/>
            <person name="Leigh N.D."/>
            <person name="Simon A."/>
            <person name="Yun M.H."/>
        </authorList>
    </citation>
    <scope>NUCLEOTIDE SEQUENCE</scope>
    <source>
        <strain evidence="1">20211129_DDA</strain>
        <tissue evidence="1">Liver</tissue>
    </source>
</reference>
<dbReference type="AlphaFoldDB" id="A0AAV7WWK8"/>
<dbReference type="Proteomes" id="UP001066276">
    <property type="component" value="Chromosome 1_1"/>
</dbReference>
<name>A0AAV7WWK8_PLEWA</name>
<gene>
    <name evidence="1" type="ORF">NDU88_005077</name>
</gene>
<keyword evidence="2" id="KW-1185">Reference proteome</keyword>
<evidence type="ECO:0000313" key="1">
    <source>
        <dbReference type="EMBL" id="KAJ1217483.1"/>
    </source>
</evidence>
<organism evidence="1 2">
    <name type="scientific">Pleurodeles waltl</name>
    <name type="common">Iberian ribbed newt</name>
    <dbReference type="NCBI Taxonomy" id="8319"/>
    <lineage>
        <taxon>Eukaryota</taxon>
        <taxon>Metazoa</taxon>
        <taxon>Chordata</taxon>
        <taxon>Craniata</taxon>
        <taxon>Vertebrata</taxon>
        <taxon>Euteleostomi</taxon>
        <taxon>Amphibia</taxon>
        <taxon>Batrachia</taxon>
        <taxon>Caudata</taxon>
        <taxon>Salamandroidea</taxon>
        <taxon>Salamandridae</taxon>
        <taxon>Pleurodelinae</taxon>
        <taxon>Pleurodeles</taxon>
    </lineage>
</organism>
<accession>A0AAV7WWK8</accession>
<evidence type="ECO:0000313" key="2">
    <source>
        <dbReference type="Proteomes" id="UP001066276"/>
    </source>
</evidence>
<proteinExistence type="predicted"/>
<comment type="caution">
    <text evidence="1">The sequence shown here is derived from an EMBL/GenBank/DDBJ whole genome shotgun (WGS) entry which is preliminary data.</text>
</comment>
<dbReference type="EMBL" id="JANPWB010000001">
    <property type="protein sequence ID" value="KAJ1217483.1"/>
    <property type="molecule type" value="Genomic_DNA"/>
</dbReference>